<dbReference type="SMART" id="SM00228">
    <property type="entry name" value="PDZ"/>
    <property type="match status" value="2"/>
</dbReference>
<evidence type="ECO:0000313" key="3">
    <source>
        <dbReference type="EMBL" id="QOI90266.1"/>
    </source>
</evidence>
<dbReference type="InterPro" id="IPR009003">
    <property type="entry name" value="Peptidase_S1_PA"/>
</dbReference>
<dbReference type="InterPro" id="IPR046449">
    <property type="entry name" value="DEGP_PDZ_sf"/>
</dbReference>
<evidence type="ECO:0000259" key="2">
    <source>
        <dbReference type="PROSITE" id="PS50106"/>
    </source>
</evidence>
<dbReference type="SMR" id="A0A7M3UNK3"/>
<accession>A0A7M3UNK3</accession>
<dbReference type="EMBL" id="MT663534">
    <property type="protein sequence ID" value="QOI90266.1"/>
    <property type="molecule type" value="Genomic_DNA"/>
</dbReference>
<dbReference type="SUPFAM" id="SSF50494">
    <property type="entry name" value="Trypsin-like serine proteases"/>
    <property type="match status" value="1"/>
</dbReference>
<reference evidence="3" key="1">
    <citation type="submission" date="2020-06" db="EMBL/GenBank/DDBJ databases">
        <title>Lateral gene transfer of anion-conducting channel rhodopsins between green algae and giant viruses.</title>
        <authorList>
            <person name="Rozenberg A."/>
            <person name="Oppermann J."/>
            <person name="Wietek J."/>
            <person name="Fernandez Lahore R.G."/>
            <person name="Sandaa R.-A."/>
            <person name="Bratbak G."/>
            <person name="Hegemann P."/>
            <person name="Beja O."/>
        </authorList>
    </citation>
    <scope>NUCLEOTIDE SEQUENCE</scope>
    <source>
        <strain evidence="3">01B</strain>
    </source>
</reference>
<name>A0A7M3UNK3_9VIRU</name>
<dbReference type="InterPro" id="IPR001940">
    <property type="entry name" value="Peptidase_S1C"/>
</dbReference>
<dbReference type="GO" id="GO:0004252">
    <property type="term" value="F:serine-type endopeptidase activity"/>
    <property type="evidence" value="ECO:0007669"/>
    <property type="project" value="InterPro"/>
</dbReference>
<feature type="domain" description="PDZ" evidence="2">
    <location>
        <begin position="194"/>
        <end position="265"/>
    </location>
</feature>
<dbReference type="InterPro" id="IPR001478">
    <property type="entry name" value="PDZ"/>
</dbReference>
<keyword evidence="4" id="KW-1185">Reference proteome</keyword>
<dbReference type="PRINTS" id="PR00834">
    <property type="entry name" value="PROTEASES2C"/>
</dbReference>
<dbReference type="Gene3D" id="3.20.190.20">
    <property type="match status" value="1"/>
</dbReference>
<dbReference type="Gene3D" id="2.30.42.10">
    <property type="match status" value="1"/>
</dbReference>
<evidence type="ECO:0000256" key="1">
    <source>
        <dbReference type="ARBA" id="ARBA00022801"/>
    </source>
</evidence>
<dbReference type="Proteomes" id="UP001162120">
    <property type="component" value="Segment"/>
</dbReference>
<dbReference type="Pfam" id="PF13365">
    <property type="entry name" value="Trypsin_2"/>
    <property type="match status" value="1"/>
</dbReference>
<organism evidence="3 4">
    <name type="scientific">Pyramimonas orientalis virus 01B</name>
    <dbReference type="NCBI Taxonomy" id="3134525"/>
    <lineage>
        <taxon>Viruses</taxon>
        <taxon>Varidnaviria</taxon>
        <taxon>Bamfordvirae</taxon>
        <taxon>Nucleocytoviricota</taxon>
        <taxon>Megaviricetes</taxon>
        <taxon>Imitervirales</taxon>
        <taxon>Allomimiviridae</taxon>
        <taxon>Heliosvirus</taxon>
        <taxon>Heliosvirus raunefjordenense</taxon>
    </lineage>
</organism>
<dbReference type="SUPFAM" id="SSF50156">
    <property type="entry name" value="PDZ domain-like"/>
    <property type="match status" value="2"/>
</dbReference>
<protein>
    <recommendedName>
        <fullName evidence="2">PDZ domain-containing protein</fullName>
    </recommendedName>
</protein>
<dbReference type="PANTHER" id="PTHR45980">
    <property type="match status" value="1"/>
</dbReference>
<dbReference type="GO" id="GO:0006508">
    <property type="term" value="P:proteolysis"/>
    <property type="evidence" value="ECO:0007669"/>
    <property type="project" value="InterPro"/>
</dbReference>
<keyword evidence="1" id="KW-0378">Hydrolase</keyword>
<gene>
    <name evidence="3" type="ORF">HWQ62_00129</name>
</gene>
<sequence length="458" mass="52156">MKPSVKDFYGNIVRILSYTNAFDWLLPFQKSDSSMSSGSGFFIDNKGHIMTCSHCVEDASHIYVEIPSEGNKQYSVKVKGVCPYFDLAILQIEDYKNKAFCELDDGSTVIEPGLETFALGYPLGQDNMKITKGIISGQQFNFYQTDTPINPGNSGGPLLYNNKVIGINAAGMPAGIAEGIGYSVPIQRFYNIKKLLFDKNHKLIHYPQHLGFESMQNTTEDIKKHFKSKCETGGVYIKSILEKSPVSKTKLKKGDILCQINDISIDQYGGLDKKWMNENMSFENLLMDIGIHNDVYIQYWRNGTLCKESFKLKPFIPNIRLWYPVLENIDYECICGMVVMNLNVNLIMILGTQELHNCMIGDNIMKERLVVANVMVGGELSRMDILGKGDLISKVNDKKIKNLSDFRKYFILSKKTKTIKLETTTNKFIILPVDKLIKDDRKMRKLYNYNESKLFKQL</sequence>
<proteinExistence type="predicted"/>
<dbReference type="InterPro" id="IPR036034">
    <property type="entry name" value="PDZ_sf"/>
</dbReference>
<dbReference type="Gene3D" id="2.40.10.120">
    <property type="match status" value="1"/>
</dbReference>
<dbReference type="PANTHER" id="PTHR45980:SF9">
    <property type="entry name" value="PROTEASE DO-LIKE 10, MITOCHONDRIAL-RELATED"/>
    <property type="match status" value="1"/>
</dbReference>
<dbReference type="PROSITE" id="PS50106">
    <property type="entry name" value="PDZ"/>
    <property type="match status" value="1"/>
</dbReference>
<evidence type="ECO:0000313" key="4">
    <source>
        <dbReference type="Proteomes" id="UP001162120"/>
    </source>
</evidence>